<reference evidence="1" key="1">
    <citation type="submission" date="2017-04" db="EMBL/GenBank/DDBJ databases">
        <authorList>
            <person name="Varghese N."/>
            <person name="Submissions S."/>
        </authorList>
    </citation>
    <scope>NUCLEOTIDE SEQUENCE</scope>
    <source>
        <strain evidence="1">WTE2008</strain>
    </source>
</reference>
<sequence length="174" mass="20244">MNELVMIIRDTVKPNFLNIRTSLQTYDRNALCCGAPCWRWAYHALHSADKWFFNPNVYEEPSFHQEGMDNPDNPTSVVLTDEQLLAYLDQIEAKTMAYLDTLTDEMLYEKPENCRFTRMELVLRQYRHLSFHTGMLNGQTALATGKFPMWVSETAGYVDDGIFFGRYRKGPVKP</sequence>
<dbReference type="EMBL" id="FWXZ01000002">
    <property type="protein sequence ID" value="SMC51809.1"/>
    <property type="molecule type" value="Genomic_DNA"/>
</dbReference>
<gene>
    <name evidence="1" type="ORF">SAMN06297397_1185</name>
</gene>
<evidence type="ECO:0000313" key="1">
    <source>
        <dbReference type="EMBL" id="SMC51809.1"/>
    </source>
</evidence>
<keyword evidence="2" id="KW-1185">Reference proteome</keyword>
<comment type="caution">
    <text evidence="1">The sequence shown here is derived from an EMBL/GenBank/DDBJ whole genome shotgun (WGS) entry which is preliminary data.</text>
</comment>
<protein>
    <submittedName>
        <fullName evidence="1">Uncharacterized protein</fullName>
    </submittedName>
</protein>
<organism evidence="1 2">
    <name type="scientific">Aristaeella lactis</name>
    <dbReference type="NCBI Taxonomy" id="3046383"/>
    <lineage>
        <taxon>Bacteria</taxon>
        <taxon>Bacillati</taxon>
        <taxon>Bacillota</taxon>
        <taxon>Clostridia</taxon>
        <taxon>Eubacteriales</taxon>
        <taxon>Aristaeellaceae</taxon>
        <taxon>Aristaeella</taxon>
    </lineage>
</organism>
<dbReference type="Proteomes" id="UP000192328">
    <property type="component" value="Unassembled WGS sequence"/>
</dbReference>
<name>A0AC61PK34_9FIRM</name>
<accession>A0AC61PK34</accession>
<evidence type="ECO:0000313" key="2">
    <source>
        <dbReference type="Proteomes" id="UP000192328"/>
    </source>
</evidence>
<proteinExistence type="predicted"/>